<dbReference type="CDD" id="cd20736">
    <property type="entry name" value="PoNe_Nuclease"/>
    <property type="match status" value="1"/>
</dbReference>
<dbReference type="InterPro" id="IPR011856">
    <property type="entry name" value="tRNA_endonuc-like_dom_sf"/>
</dbReference>
<dbReference type="Gene3D" id="3.40.1350.10">
    <property type="match status" value="1"/>
</dbReference>
<dbReference type="PANTHER" id="PTHR34039:SF1">
    <property type="entry name" value="UPF0102 PROTEIN YRAN"/>
    <property type="match status" value="1"/>
</dbReference>
<organism evidence="3 4">
    <name type="scientific">Candidatus Roizmanbacteria bacterium CG22_combo_CG10-13_8_21_14_all_34_12</name>
    <dbReference type="NCBI Taxonomy" id="1974860"/>
    <lineage>
        <taxon>Bacteria</taxon>
        <taxon>Candidatus Roizmaniibacteriota</taxon>
    </lineage>
</organism>
<evidence type="ECO:0000313" key="4">
    <source>
        <dbReference type="Proteomes" id="UP000229699"/>
    </source>
</evidence>
<name>A0A2H0C0J7_9BACT</name>
<dbReference type="PANTHER" id="PTHR34039">
    <property type="entry name" value="UPF0102 PROTEIN YRAN"/>
    <property type="match status" value="1"/>
</dbReference>
<gene>
    <name evidence="3" type="ORF">COW97_02375</name>
</gene>
<dbReference type="Pfam" id="PF02021">
    <property type="entry name" value="UPF0102"/>
    <property type="match status" value="1"/>
</dbReference>
<reference evidence="3 4" key="1">
    <citation type="submission" date="2017-09" db="EMBL/GenBank/DDBJ databases">
        <title>Depth-based differentiation of microbial function through sediment-hosted aquifers and enrichment of novel symbionts in the deep terrestrial subsurface.</title>
        <authorList>
            <person name="Probst A.J."/>
            <person name="Ladd B."/>
            <person name="Jarett J.K."/>
            <person name="Geller-Mcgrath D.E."/>
            <person name="Sieber C.M."/>
            <person name="Emerson J.B."/>
            <person name="Anantharaman K."/>
            <person name="Thomas B.C."/>
            <person name="Malmstrom R."/>
            <person name="Stieglmeier M."/>
            <person name="Klingl A."/>
            <person name="Woyke T."/>
            <person name="Ryan C.M."/>
            <person name="Banfield J.F."/>
        </authorList>
    </citation>
    <scope>NUCLEOTIDE SEQUENCE [LARGE SCALE GENOMIC DNA]</scope>
    <source>
        <strain evidence="3">CG22_combo_CG10-13_8_21_14_all_34_12</strain>
    </source>
</reference>
<dbReference type="AlphaFoldDB" id="A0A2H0C0J7"/>
<comment type="similarity">
    <text evidence="1 2">Belongs to the UPF0102 family.</text>
</comment>
<sequence length="119" mass="14010">MSLYQKNLGKTGEDLALDFLKSHNYFVLEKNFRSKFGEIDIIAEKNHSLYFIEVKTRSNLNHGAPYEAVNKRKIYHIKKAAQYYLLKNKFEAYKLKVAVFSILIENGKVDIKFWDDIDN</sequence>
<dbReference type="Proteomes" id="UP000229699">
    <property type="component" value="Unassembled WGS sequence"/>
</dbReference>
<comment type="caution">
    <text evidence="3">The sequence shown here is derived from an EMBL/GenBank/DDBJ whole genome shotgun (WGS) entry which is preliminary data.</text>
</comment>
<evidence type="ECO:0000256" key="2">
    <source>
        <dbReference type="HAMAP-Rule" id="MF_00048"/>
    </source>
</evidence>
<dbReference type="GO" id="GO:0003676">
    <property type="term" value="F:nucleic acid binding"/>
    <property type="evidence" value="ECO:0007669"/>
    <property type="project" value="InterPro"/>
</dbReference>
<accession>A0A2H0C0J7</accession>
<dbReference type="InterPro" id="IPR011335">
    <property type="entry name" value="Restrct_endonuc-II-like"/>
</dbReference>
<dbReference type="EMBL" id="PCTC01000049">
    <property type="protein sequence ID" value="PIP63463.1"/>
    <property type="molecule type" value="Genomic_DNA"/>
</dbReference>
<protein>
    <recommendedName>
        <fullName evidence="2">UPF0102 protein COW97_02375</fullName>
    </recommendedName>
</protein>
<dbReference type="SUPFAM" id="SSF52980">
    <property type="entry name" value="Restriction endonuclease-like"/>
    <property type="match status" value="1"/>
</dbReference>
<dbReference type="HAMAP" id="MF_00048">
    <property type="entry name" value="UPF0102"/>
    <property type="match status" value="1"/>
</dbReference>
<evidence type="ECO:0000256" key="1">
    <source>
        <dbReference type="ARBA" id="ARBA00006738"/>
    </source>
</evidence>
<evidence type="ECO:0000313" key="3">
    <source>
        <dbReference type="EMBL" id="PIP63463.1"/>
    </source>
</evidence>
<dbReference type="InterPro" id="IPR003509">
    <property type="entry name" value="UPF0102_YraN-like"/>
</dbReference>
<proteinExistence type="inferred from homology"/>